<protein>
    <submittedName>
        <fullName evidence="1">Uncharacterized conserved protein</fullName>
    </submittedName>
</protein>
<dbReference type="PANTHER" id="PTHR43781">
    <property type="entry name" value="SACCHAROPINE DEHYDROGENASE"/>
    <property type="match status" value="1"/>
</dbReference>
<gene>
    <name evidence="1" type="ORF">SAMN04489812_2192</name>
</gene>
<dbReference type="Gene3D" id="3.40.50.720">
    <property type="entry name" value="NAD(P)-binding Rossmann-like Domain"/>
    <property type="match status" value="1"/>
</dbReference>
<proteinExistence type="predicted"/>
<dbReference type="PANTHER" id="PTHR43781:SF1">
    <property type="entry name" value="SACCHAROPINE DEHYDROGENASE"/>
    <property type="match status" value="1"/>
</dbReference>
<accession>A0A1H1SZ11</accession>
<dbReference type="AlphaFoldDB" id="A0A1H1SZ11"/>
<dbReference type="OrthoDB" id="4420885at2"/>
<dbReference type="InterPro" id="IPR036291">
    <property type="entry name" value="NAD(P)-bd_dom_sf"/>
</dbReference>
<dbReference type="EMBL" id="LT629772">
    <property type="protein sequence ID" value="SDS53161.1"/>
    <property type="molecule type" value="Genomic_DNA"/>
</dbReference>
<dbReference type="Proteomes" id="UP000199103">
    <property type="component" value="Chromosome I"/>
</dbReference>
<name>A0A1H1SZ11_9ACTN</name>
<keyword evidence="2" id="KW-1185">Reference proteome</keyword>
<dbReference type="SUPFAM" id="SSF51735">
    <property type="entry name" value="NAD(P)-binding Rossmann-fold domains"/>
    <property type="match status" value="1"/>
</dbReference>
<sequence length="357" mass="36981">MNTEVWILGSTGRVGRAVAARLTDSGVPVVLCGRDSERLARLSSQLGNPSRVVAGSLTEVLAGLGQQAPAAVVNTVGPFPETAPQVLAACSPTTHYVDVANEPSAVSAVLDRDPAEDATRTVVTGAGFGVLGTESIAGRVCADRPPAASLRVDAIASVEGEAGRFGTALARSLLESIVLGGHQVEDGRLVPARFGDHPIELVTPDGDTVRTAGMPSGELIAAWRLSGARSVLAASNMAPSTLPVRIALRVGTALLQIPPVARFAVARLAAVRMPARPRPREHSWARARAQWADGEVREGWLRAPEGMAFTSAIIAEVVRRCVAGDSKPGAYTPVAAFGPELAEAAGAEFIFSESVGR</sequence>
<evidence type="ECO:0000313" key="2">
    <source>
        <dbReference type="Proteomes" id="UP000199103"/>
    </source>
</evidence>
<dbReference type="STRING" id="630515.SAMN04489812_2192"/>
<organism evidence="1 2">
    <name type="scientific">Microlunatus soli</name>
    <dbReference type="NCBI Taxonomy" id="630515"/>
    <lineage>
        <taxon>Bacteria</taxon>
        <taxon>Bacillati</taxon>
        <taxon>Actinomycetota</taxon>
        <taxon>Actinomycetes</taxon>
        <taxon>Propionibacteriales</taxon>
        <taxon>Propionibacteriaceae</taxon>
        <taxon>Microlunatus</taxon>
    </lineage>
</organism>
<reference evidence="1 2" key="1">
    <citation type="submission" date="2016-10" db="EMBL/GenBank/DDBJ databases">
        <authorList>
            <person name="de Groot N.N."/>
        </authorList>
    </citation>
    <scope>NUCLEOTIDE SEQUENCE [LARGE SCALE GENOMIC DNA]</scope>
    <source>
        <strain evidence="1 2">DSM 21800</strain>
    </source>
</reference>
<evidence type="ECO:0000313" key="1">
    <source>
        <dbReference type="EMBL" id="SDS53161.1"/>
    </source>
</evidence>
<dbReference type="RefSeq" id="WP_091524341.1">
    <property type="nucleotide sequence ID" value="NZ_LT629772.1"/>
</dbReference>